<feature type="transmembrane region" description="Helical" evidence="1">
    <location>
        <begin position="363"/>
        <end position="383"/>
    </location>
</feature>
<feature type="transmembrane region" description="Helical" evidence="1">
    <location>
        <begin position="522"/>
        <end position="541"/>
    </location>
</feature>
<feature type="transmembrane region" description="Helical" evidence="1">
    <location>
        <begin position="435"/>
        <end position="454"/>
    </location>
</feature>
<dbReference type="Proteomes" id="UP001253545">
    <property type="component" value="Unassembled WGS sequence"/>
</dbReference>
<dbReference type="Gene3D" id="3.30.70.1430">
    <property type="entry name" value="Multidrug efflux transporter AcrB pore domain"/>
    <property type="match status" value="2"/>
</dbReference>
<evidence type="ECO:0000313" key="2">
    <source>
        <dbReference type="EMBL" id="MDT0594535.1"/>
    </source>
</evidence>
<accession>A0ABU2ZPL2</accession>
<dbReference type="Gene3D" id="1.20.1640.10">
    <property type="entry name" value="Multidrug efflux transporter AcrB transmembrane domain"/>
    <property type="match status" value="2"/>
</dbReference>
<keyword evidence="1" id="KW-0472">Membrane</keyword>
<comment type="caution">
    <text evidence="2">The sequence shown here is derived from an EMBL/GenBank/DDBJ whole genome shotgun (WGS) entry which is preliminary data.</text>
</comment>
<dbReference type="PRINTS" id="PR00702">
    <property type="entry name" value="ACRIFLAVINRP"/>
</dbReference>
<dbReference type="RefSeq" id="WP_311368002.1">
    <property type="nucleotide sequence ID" value="NZ_JAVRHX010000001.1"/>
</dbReference>
<dbReference type="EMBL" id="JAVRHX010000001">
    <property type="protein sequence ID" value="MDT0594535.1"/>
    <property type="molecule type" value="Genomic_DNA"/>
</dbReference>
<feature type="transmembrane region" description="Helical" evidence="1">
    <location>
        <begin position="883"/>
        <end position="903"/>
    </location>
</feature>
<dbReference type="Gene3D" id="3.30.70.1320">
    <property type="entry name" value="Multidrug efflux transporter AcrB pore domain like"/>
    <property type="match status" value="1"/>
</dbReference>
<name>A0ABU2ZPL2_9ALTE</name>
<feature type="transmembrane region" description="Helical" evidence="1">
    <location>
        <begin position="856"/>
        <end position="876"/>
    </location>
</feature>
<dbReference type="Pfam" id="PF00873">
    <property type="entry name" value="ACR_tran"/>
    <property type="match status" value="1"/>
</dbReference>
<feature type="transmembrane region" description="Helical" evidence="1">
    <location>
        <begin position="466"/>
        <end position="489"/>
    </location>
</feature>
<proteinExistence type="predicted"/>
<dbReference type="Gene3D" id="3.30.70.1440">
    <property type="entry name" value="Multidrug efflux transporter AcrB pore domain"/>
    <property type="match status" value="1"/>
</dbReference>
<feature type="transmembrane region" description="Helical" evidence="1">
    <location>
        <begin position="338"/>
        <end position="356"/>
    </location>
</feature>
<keyword evidence="1" id="KW-0812">Transmembrane</keyword>
<dbReference type="Gene3D" id="3.30.2090.10">
    <property type="entry name" value="Multidrug efflux transporter AcrB TolC docking domain, DN and DC subdomains"/>
    <property type="match status" value="2"/>
</dbReference>
<dbReference type="InterPro" id="IPR027463">
    <property type="entry name" value="AcrB_DN_DC_subdom"/>
</dbReference>
<dbReference type="SUPFAM" id="SSF82866">
    <property type="entry name" value="Multidrug efflux transporter AcrB transmembrane domain"/>
    <property type="match status" value="2"/>
</dbReference>
<feature type="transmembrane region" description="Helical" evidence="1">
    <location>
        <begin position="951"/>
        <end position="974"/>
    </location>
</feature>
<dbReference type="SUPFAM" id="SSF82714">
    <property type="entry name" value="Multidrug efflux transporter AcrB TolC docking domain, DN and DC subdomains"/>
    <property type="match status" value="2"/>
</dbReference>
<organism evidence="2 3">
    <name type="scientific">Glaciecola petra</name>
    <dbReference type="NCBI Taxonomy" id="3075602"/>
    <lineage>
        <taxon>Bacteria</taxon>
        <taxon>Pseudomonadati</taxon>
        <taxon>Pseudomonadota</taxon>
        <taxon>Gammaproteobacteria</taxon>
        <taxon>Alteromonadales</taxon>
        <taxon>Alteromonadaceae</taxon>
        <taxon>Glaciecola</taxon>
    </lineage>
</organism>
<dbReference type="SUPFAM" id="SSF82693">
    <property type="entry name" value="Multidrug efflux transporter AcrB pore domain, PN1, PN2, PC1 and PC2 subdomains"/>
    <property type="match status" value="2"/>
</dbReference>
<evidence type="ECO:0000313" key="3">
    <source>
        <dbReference type="Proteomes" id="UP001253545"/>
    </source>
</evidence>
<feature type="transmembrane region" description="Helical" evidence="1">
    <location>
        <begin position="389"/>
        <end position="414"/>
    </location>
</feature>
<dbReference type="InterPro" id="IPR001036">
    <property type="entry name" value="Acrflvin-R"/>
</dbReference>
<sequence length="1018" mass="110927">MNIGIFAVKNRLITTLVIIASLYSGWFAYENMARFEDPEFTIRTAVIVTQYPGATPEEVANEVTDPLETVIQQLQEVDEIRSVSSAGLSMIHVDILYEFSPSKESLQSIWSKLRNKVADAQQSMPPNAGTSIVNDDFGDVYGVYYLLTGNGFTYNELKEYAKSLRTGLLTVDGVAKVSLSGLQSEAIYVEISRERAATLGLSINNIIQDLSNQNAVISSGNVKVGDSRLTIQPSGSIDSVEAISNLVVTTSTEGTLVYLRDVANVYRDYVDPLSHEIRYDQQPAIGLGISNVTGANVVAMGNAIEQKLKELENQRPHGIELHEYYHQGKITDLAVSNFALNVLAALVIVLVTLFFFMGLKSALIIGSVLVITIAATLTTMYMVDIPMHRISLGALIIALGMLVDNAIVVTEGILVGTKKGEDKLAVTKRIIERSIWPLLGGTLVGIIAFAPIGLAPGSTAEYTGHLFWVVMISLFYSWLFAITIVPFLANLMFKQENPEQSEEAEGKFLSAYKQFLRTVLNFRWIPIGAAVVLFAASVWGFQFVKDGFFPASTTPQIVVDFWMPEGTDISRTKKDILTLENELVKIEGIENVQTLIGAGALRYMLVYSPESNNSSYGQFLLKVDSYNNIEKLVPVIQNLVDTGYPEAQSKVWQFQLGPGGGSKIEAEFSGPDPVVLRKLAEEAKALMIADGGAISVQDDWRQPVAIVQPEYSDSIGRRLGVSREDLSNGLLTNFSGRSVGVYRDGDTLIPIVMRAPENERVSPRDIGQIQLVSTSTGSTVPLRQVVSGINTAWRDALLKREDRVWKIKAQSDPVSGTLASDLFARLKPQIENMDLPPGYSLTWGGESGNSAEANDALASTIPLGFLAMVLVVVVLFNAIRQPLVIWLVVPLALIGVVSGLLLTGTPMEFMAILGLLSLSGLLIKNGIVLVDQMDIEIAEGKARFDAVVDSAASRVRPVMMGALTTVLGVLPLFYDAFFKSMAVVLVFGLTFATILTLVLVPALYAVFFRIKSTESEVN</sequence>
<feature type="transmembrane region" description="Helical" evidence="1">
    <location>
        <begin position="909"/>
        <end position="930"/>
    </location>
</feature>
<protein>
    <submittedName>
        <fullName evidence="2">Efflux RND transporter permease subunit</fullName>
    </submittedName>
</protein>
<keyword evidence="3" id="KW-1185">Reference proteome</keyword>
<dbReference type="PANTHER" id="PTHR32063">
    <property type="match status" value="1"/>
</dbReference>
<keyword evidence="1" id="KW-1133">Transmembrane helix</keyword>
<dbReference type="PANTHER" id="PTHR32063:SF18">
    <property type="entry name" value="CATION EFFLUX SYSTEM PROTEIN"/>
    <property type="match status" value="1"/>
</dbReference>
<evidence type="ECO:0000256" key="1">
    <source>
        <dbReference type="SAM" id="Phobius"/>
    </source>
</evidence>
<feature type="transmembrane region" description="Helical" evidence="1">
    <location>
        <begin position="12"/>
        <end position="29"/>
    </location>
</feature>
<gene>
    <name evidence="2" type="ORF">RM552_06735</name>
</gene>
<feature type="transmembrane region" description="Helical" evidence="1">
    <location>
        <begin position="980"/>
        <end position="1007"/>
    </location>
</feature>
<reference evidence="2 3" key="1">
    <citation type="submission" date="2023-09" db="EMBL/GenBank/DDBJ databases">
        <authorList>
            <person name="Rey-Velasco X."/>
        </authorList>
    </citation>
    <scope>NUCLEOTIDE SEQUENCE [LARGE SCALE GENOMIC DNA]</scope>
    <source>
        <strain evidence="2 3">P117</strain>
    </source>
</reference>